<protein>
    <submittedName>
        <fullName evidence="1">Uncharacterized protein</fullName>
    </submittedName>
</protein>
<dbReference type="EMBL" id="CM046120">
    <property type="protein sequence ID" value="KAI8437842.1"/>
    <property type="molecule type" value="Genomic_DNA"/>
</dbReference>
<name>A0ACC0KMU2_CHOFU</name>
<sequence>MIAWNGLEKLKKQPNVLTDVGSIPRISNNSLSKTSVSSTEGSVGAAGSVSKGVQSALVDGVGTTGGAALSVTSGAGGGCGGWAGGAEVGDGDGGRGDSSGCSIDLDCCLTTTDASERLDDPLFELLEGTRAVGKIPRAHKHVHAQAILTNSFRPDSFKNIEDILRSYATEIKNGDVRVLSIGKKRQRVLFCNEIQLYWRCTEVLIEAVEFIDVGSAPEPVLDPLGTSVNIPMPYVNYINLPPQGELSYQHDTLSNTDNYNQFYQRDELQPNERKRRMTEDEQRNWLPNLLDSDKTLYARNEEKTNSSPFIIEAFSGAVVEDNATDALKPMKKRSFSPWGGKRSDDGGNIEQMWSWKRAAVREPSMPKRVRFSPWGGKRSGQMIYKPGNKASRVIYSTSIPELTRIVSNYSPTGERFDIAGFRFRPTLDKRHPVKILALAQSSHIRDALPFKRFMDPLPSMFKPGHPYLDVNLKKDGKRKVKFSAWGGKRSPPIIGPIWTPAPQNVKESSLDAILLIRTTDNKDEILTKAL</sequence>
<comment type="caution">
    <text evidence="1">The sequence shown here is derived from an EMBL/GenBank/DDBJ whole genome shotgun (WGS) entry which is preliminary data.</text>
</comment>
<dbReference type="Proteomes" id="UP001064048">
    <property type="component" value="Chromosome 20"/>
</dbReference>
<accession>A0ACC0KMU2</accession>
<proteinExistence type="predicted"/>
<keyword evidence="2" id="KW-1185">Reference proteome</keyword>
<organism evidence="1 2">
    <name type="scientific">Choristoneura fumiferana</name>
    <name type="common">Spruce budworm moth</name>
    <name type="synonym">Archips fumiferana</name>
    <dbReference type="NCBI Taxonomy" id="7141"/>
    <lineage>
        <taxon>Eukaryota</taxon>
        <taxon>Metazoa</taxon>
        <taxon>Ecdysozoa</taxon>
        <taxon>Arthropoda</taxon>
        <taxon>Hexapoda</taxon>
        <taxon>Insecta</taxon>
        <taxon>Pterygota</taxon>
        <taxon>Neoptera</taxon>
        <taxon>Endopterygota</taxon>
        <taxon>Lepidoptera</taxon>
        <taxon>Glossata</taxon>
        <taxon>Ditrysia</taxon>
        <taxon>Tortricoidea</taxon>
        <taxon>Tortricidae</taxon>
        <taxon>Tortricinae</taxon>
        <taxon>Choristoneura</taxon>
    </lineage>
</organism>
<gene>
    <name evidence="1" type="ORF">MSG28_012060</name>
</gene>
<evidence type="ECO:0000313" key="1">
    <source>
        <dbReference type="EMBL" id="KAI8437842.1"/>
    </source>
</evidence>
<evidence type="ECO:0000313" key="2">
    <source>
        <dbReference type="Proteomes" id="UP001064048"/>
    </source>
</evidence>
<reference evidence="1 2" key="1">
    <citation type="journal article" date="2022" name="Genome Biol. Evol.">
        <title>The Spruce Budworm Genome: Reconstructing the Evolutionary History of Antifreeze Proteins.</title>
        <authorList>
            <person name="Beliveau C."/>
            <person name="Gagne P."/>
            <person name="Picq S."/>
            <person name="Vernygora O."/>
            <person name="Keeling C.I."/>
            <person name="Pinkney K."/>
            <person name="Doucet D."/>
            <person name="Wen F."/>
            <person name="Johnston J.S."/>
            <person name="Maaroufi H."/>
            <person name="Boyle B."/>
            <person name="Laroche J."/>
            <person name="Dewar K."/>
            <person name="Juretic N."/>
            <person name="Blackburn G."/>
            <person name="Nisole A."/>
            <person name="Brunet B."/>
            <person name="Brandao M."/>
            <person name="Lumley L."/>
            <person name="Duan J."/>
            <person name="Quan G."/>
            <person name="Lucarotti C.J."/>
            <person name="Roe A.D."/>
            <person name="Sperling F.A.H."/>
            <person name="Levesque R.C."/>
            <person name="Cusson M."/>
        </authorList>
    </citation>
    <scope>NUCLEOTIDE SEQUENCE [LARGE SCALE GENOMIC DNA]</scope>
    <source>
        <strain evidence="1">Glfc:IPQL:Cfum</strain>
    </source>
</reference>